<keyword evidence="2" id="KW-0560">Oxidoreductase</keyword>
<gene>
    <name evidence="6" type="ORF">S01H1_08210</name>
</gene>
<dbReference type="AlphaFoldDB" id="X0SFS2"/>
<dbReference type="GO" id="GO:0004739">
    <property type="term" value="F:pyruvate dehydrogenase (acetyl-transferring) activity"/>
    <property type="evidence" value="ECO:0007669"/>
    <property type="project" value="TreeGrafter"/>
</dbReference>
<dbReference type="InterPro" id="IPR029061">
    <property type="entry name" value="THDP-binding"/>
</dbReference>
<evidence type="ECO:0000256" key="1">
    <source>
        <dbReference type="ARBA" id="ARBA00001964"/>
    </source>
</evidence>
<dbReference type="SUPFAM" id="SSF52518">
    <property type="entry name" value="Thiamin diphosphate-binding fold (THDP-binding)"/>
    <property type="match status" value="1"/>
</dbReference>
<proteinExistence type="predicted"/>
<keyword evidence="3" id="KW-0786">Thiamine pyrophosphate</keyword>
<comment type="caution">
    <text evidence="6">The sequence shown here is derived from an EMBL/GenBank/DDBJ whole genome shotgun (WGS) entry which is preliminary data.</text>
</comment>
<reference evidence="6" key="1">
    <citation type="journal article" date="2014" name="Front. Microbiol.">
        <title>High frequency of phylogenetically diverse reductive dehalogenase-homologous genes in deep subseafloor sedimentary metagenomes.</title>
        <authorList>
            <person name="Kawai M."/>
            <person name="Futagami T."/>
            <person name="Toyoda A."/>
            <person name="Takaki Y."/>
            <person name="Nishi S."/>
            <person name="Hori S."/>
            <person name="Arai W."/>
            <person name="Tsubouchi T."/>
            <person name="Morono Y."/>
            <person name="Uchiyama I."/>
            <person name="Ito T."/>
            <person name="Fujiyama A."/>
            <person name="Inagaki F."/>
            <person name="Takami H."/>
        </authorList>
    </citation>
    <scope>NUCLEOTIDE SEQUENCE</scope>
    <source>
        <strain evidence="6">Expedition CK06-06</strain>
    </source>
</reference>
<sequence>MDVLEVYSKAKIAVDAARSGNGPTLLELKTFRFCGHSRRDPANYIPREEKDYWKAKDPILNFEKILLKENILNNNKIEEIKNKLENLIDEAADYGQNSPDPGPEDIFTGLYTNMEVPD</sequence>
<dbReference type="Pfam" id="PF00676">
    <property type="entry name" value="E1_dh"/>
    <property type="match status" value="1"/>
</dbReference>
<feature type="coiled-coil region" evidence="4">
    <location>
        <begin position="70"/>
        <end position="97"/>
    </location>
</feature>
<dbReference type="EMBL" id="BARS01004216">
    <property type="protein sequence ID" value="GAF74742.1"/>
    <property type="molecule type" value="Genomic_DNA"/>
</dbReference>
<dbReference type="InterPro" id="IPR050642">
    <property type="entry name" value="PDH_E1_Alpha_Subunit"/>
</dbReference>
<evidence type="ECO:0000256" key="3">
    <source>
        <dbReference type="ARBA" id="ARBA00023052"/>
    </source>
</evidence>
<dbReference type="InterPro" id="IPR001017">
    <property type="entry name" value="DH_E1"/>
</dbReference>
<dbReference type="Gene3D" id="3.40.50.970">
    <property type="match status" value="1"/>
</dbReference>
<organism evidence="6">
    <name type="scientific">marine sediment metagenome</name>
    <dbReference type="NCBI Taxonomy" id="412755"/>
    <lineage>
        <taxon>unclassified sequences</taxon>
        <taxon>metagenomes</taxon>
        <taxon>ecological metagenomes</taxon>
    </lineage>
</organism>
<comment type="cofactor">
    <cofactor evidence="1">
        <name>thiamine diphosphate</name>
        <dbReference type="ChEBI" id="CHEBI:58937"/>
    </cofactor>
</comment>
<evidence type="ECO:0000256" key="4">
    <source>
        <dbReference type="SAM" id="Coils"/>
    </source>
</evidence>
<dbReference type="PANTHER" id="PTHR11516">
    <property type="entry name" value="PYRUVATE DEHYDROGENASE E1 COMPONENT, ALPHA SUBUNIT BACTERIAL AND ORGANELLAR"/>
    <property type="match status" value="1"/>
</dbReference>
<feature type="domain" description="Dehydrogenase E1 component" evidence="5">
    <location>
        <begin position="1"/>
        <end position="103"/>
    </location>
</feature>
<accession>X0SFS2</accession>
<evidence type="ECO:0000259" key="5">
    <source>
        <dbReference type="Pfam" id="PF00676"/>
    </source>
</evidence>
<evidence type="ECO:0000256" key="2">
    <source>
        <dbReference type="ARBA" id="ARBA00023002"/>
    </source>
</evidence>
<dbReference type="PANTHER" id="PTHR11516:SF41">
    <property type="entry name" value="3-METHYL-2-OXOBUTANOATE DEHYDROGENASE SUBUNIT ALPHA"/>
    <property type="match status" value="1"/>
</dbReference>
<keyword evidence="4" id="KW-0175">Coiled coil</keyword>
<evidence type="ECO:0000313" key="6">
    <source>
        <dbReference type="EMBL" id="GAF74742.1"/>
    </source>
</evidence>
<name>X0SFS2_9ZZZZ</name>
<protein>
    <recommendedName>
        <fullName evidence="5">Dehydrogenase E1 component domain-containing protein</fullName>
    </recommendedName>
</protein>
<dbReference type="GO" id="GO:0006086">
    <property type="term" value="P:pyruvate decarboxylation to acetyl-CoA"/>
    <property type="evidence" value="ECO:0007669"/>
    <property type="project" value="TreeGrafter"/>
</dbReference>